<feature type="domain" description="Nucleoporin POM152 immunoglobulin-like" evidence="1">
    <location>
        <begin position="515"/>
        <end position="619"/>
    </location>
</feature>
<feature type="domain" description="Nucleoporin POM152 first Ig-like" evidence="4">
    <location>
        <begin position="169"/>
        <end position="276"/>
    </location>
</feature>
<dbReference type="InterPro" id="IPR056544">
    <property type="entry name" value="Ig_POM152"/>
</dbReference>
<keyword evidence="7" id="KW-1185">Reference proteome</keyword>
<evidence type="ECO:0000313" key="7">
    <source>
        <dbReference type="Proteomes" id="UP000193498"/>
    </source>
</evidence>
<feature type="domain" description="Nucleoporin POM152 immunoglobulin-like" evidence="1">
    <location>
        <begin position="831"/>
        <end position="926"/>
    </location>
</feature>
<protein>
    <recommendedName>
        <fullName evidence="8">Nucleoporin Pom152</fullName>
    </recommendedName>
</protein>
<dbReference type="InterPro" id="IPR056542">
    <property type="entry name" value="Ig-like_POM152_1st"/>
</dbReference>
<accession>A0A1Y1XB97</accession>
<dbReference type="AlphaFoldDB" id="A0A1Y1XB97"/>
<dbReference type="PANTHER" id="PTHR28206">
    <property type="entry name" value="NUCLEOPORIN POM152"/>
    <property type="match status" value="1"/>
</dbReference>
<evidence type="ECO:0000313" key="6">
    <source>
        <dbReference type="EMBL" id="ORX83003.1"/>
    </source>
</evidence>
<dbReference type="GO" id="GO:0006999">
    <property type="term" value="P:nuclear pore organization"/>
    <property type="evidence" value="ECO:0007669"/>
    <property type="project" value="TreeGrafter"/>
</dbReference>
<feature type="domain" description="Nucleoporin POM152 Ig-like" evidence="3">
    <location>
        <begin position="408"/>
        <end position="510"/>
    </location>
</feature>
<dbReference type="Pfam" id="PF23664">
    <property type="entry name" value="Ig_Pom152"/>
    <property type="match status" value="2"/>
</dbReference>
<dbReference type="Pfam" id="PF24527">
    <property type="entry name" value="Ig-like_Pom152_9"/>
    <property type="match status" value="1"/>
</dbReference>
<dbReference type="InterPro" id="IPR056541">
    <property type="entry name" value="Ig-like_POM152"/>
</dbReference>
<dbReference type="Pfam" id="PF24097">
    <property type="entry name" value="TMD_POM152"/>
    <property type="match status" value="1"/>
</dbReference>
<feature type="domain" description="Nucleoporin POM152 N-terminal transmembrane" evidence="2">
    <location>
        <begin position="23"/>
        <end position="103"/>
    </location>
</feature>
<dbReference type="FunCoup" id="A0A1Y1XB97">
    <property type="interactions" value="110"/>
</dbReference>
<dbReference type="OrthoDB" id="5529162at2759"/>
<dbReference type="PANTHER" id="PTHR28206:SF1">
    <property type="entry name" value="NUCLEOPORIN POM152"/>
    <property type="match status" value="1"/>
</dbReference>
<reference evidence="6 7" key="1">
    <citation type="submission" date="2016-07" db="EMBL/GenBank/DDBJ databases">
        <title>Pervasive Adenine N6-methylation of Active Genes in Fungi.</title>
        <authorList>
            <consortium name="DOE Joint Genome Institute"/>
            <person name="Mondo S.J."/>
            <person name="Dannebaum R.O."/>
            <person name="Kuo R.C."/>
            <person name="Labutti K."/>
            <person name="Haridas S."/>
            <person name="Kuo A."/>
            <person name="Salamov A."/>
            <person name="Ahrendt S.R."/>
            <person name="Lipzen A."/>
            <person name="Sullivan W."/>
            <person name="Andreopoulos W.B."/>
            <person name="Clum A."/>
            <person name="Lindquist E."/>
            <person name="Daum C."/>
            <person name="Ramamoorthy G.K."/>
            <person name="Gryganskyi A."/>
            <person name="Culley D."/>
            <person name="Magnuson J.K."/>
            <person name="James T.Y."/>
            <person name="O'Malley M.A."/>
            <person name="Stajich J.E."/>
            <person name="Spatafora J.W."/>
            <person name="Visel A."/>
            <person name="Grigoriev I.V."/>
        </authorList>
    </citation>
    <scope>NUCLEOTIDE SEQUENCE [LARGE SCALE GENOMIC DNA]</scope>
    <source>
        <strain evidence="6 7">CBS 931.73</strain>
    </source>
</reference>
<dbReference type="GO" id="GO:0006606">
    <property type="term" value="P:protein import into nucleus"/>
    <property type="evidence" value="ECO:0007669"/>
    <property type="project" value="TreeGrafter"/>
</dbReference>
<dbReference type="InterPro" id="IPR056540">
    <property type="entry name" value="TMD_POM152"/>
</dbReference>
<dbReference type="InterPro" id="IPR056543">
    <property type="entry name" value="Ig-like_POM152_9th"/>
</dbReference>
<evidence type="ECO:0000259" key="2">
    <source>
        <dbReference type="Pfam" id="PF24097"/>
    </source>
</evidence>
<feature type="domain" description="Nucleoporin POM152 Ig-like" evidence="3">
    <location>
        <begin position="716"/>
        <end position="800"/>
    </location>
</feature>
<sequence>MQAAQPPVQEGPRPVIPLNILEGPQQRFYTFCAFGALQAFKAYELYHEIDEIHSGIWGFKWFLVDTLFLLGVWSLRIPWLHRPLWKYVMYILLLNGVNFWLFAPAQFADSTNSLLSKINPHHLQQEMPYYYEENVEVLSGKKGINKLAEGTDSSHILGKHTVRILPHSTAKINPDDQCFCLPRTQSGEDTNDINIPVILNGTYPESIEYSRTDFETKKKTIHKLDIPSSYFGHQDRDVIKERRFNILAKIPGSYKLERVVDQNGADFRLYKKKAVIVSCPEAYFGGNDAPGSGSEQSYCVGDHLQDLSFVVRGHPPLKLHYTRRINGSIVKIPIEDIRPDREADLIQDIPSAAEEVIEIPFNVTLDTPGEVLYKIAKVADSCNNVHDYEPKAYSLGAKGKRHFVVHSRPNAKFECSMNNPMKIQASEKPGSGAKIPLRLSGTGPWEVKYGYQTWEEYESNDVPQFTESNTKKLSVQNPRTDLSVSEPGVYTLLSVSDNYCSGEVILPDSCSVVKPAPPTLQIDSSPIDSSCVGELGTALTLTLTGEPPFTVYYKQVMEGSKKAVFSSVHVNKYRHSMTLLPNMTGKYTYDFWKVDDKNHMGTPIDIKISQVVHPQPKAKFQMERREIKDCVGGSTNLDVVLSGTSPWTLVYDVIYKNSRQSFTVKDIHEPHVVLSPPKFGLSGKYSYSLVKITDANGCVSELDTPDIDVTVEKTGPQASFACDSRSLTFLEGEKVSLPVKLTGSSPWTVSYRAVGEESKEAHQVVIKDPNGGITVNRPGTYELLSVSDGYCSGLISESSKHCSASWISRPSVKISDSKCALDERHVYIAQSVCEGYDAGVDVSLTGQAPWVLKYKREWTPANGGPTQKEYKELTTGSPSSKIIFRTSPAGLYRYTLESVGDDVYTKPVQVDHSFGKTVVEQLVQPKPVVEVVEPKSPLFKCVGEKFTDNQDSILLRLNGQAPFSLVFEIARDNVLMETVHMNNITENQFRFTPNLHFREVGKYTISVVHVIDATGCINQDVVGAKVHIEVAGAAGISPLISQRPYCVGDVLSFAMQGSAPWTISYQFGEEAKTEILDRSKFERVADQPGVFSVTKVCHQRQGNCCSQPQDLTYQIHALPSVRLSGGNEIEEKILEGDQTEILVEFLDR</sequence>
<comment type="caution">
    <text evidence="6">The sequence shown here is derived from an EMBL/GenBank/DDBJ whole genome shotgun (WGS) entry which is preliminary data.</text>
</comment>
<evidence type="ECO:0000259" key="1">
    <source>
        <dbReference type="Pfam" id="PF23664"/>
    </source>
</evidence>
<dbReference type="GO" id="GO:0070762">
    <property type="term" value="C:nuclear pore transmembrane ring"/>
    <property type="evidence" value="ECO:0007669"/>
    <property type="project" value="TreeGrafter"/>
</dbReference>
<dbReference type="Pfam" id="PF24312">
    <property type="entry name" value="Ig-like_POM152"/>
    <property type="match status" value="2"/>
</dbReference>
<evidence type="ECO:0000259" key="5">
    <source>
        <dbReference type="Pfam" id="PF24527"/>
    </source>
</evidence>
<dbReference type="STRING" id="1314790.A0A1Y1XB97"/>
<proteinExistence type="predicted"/>
<dbReference type="Proteomes" id="UP000193498">
    <property type="component" value="Unassembled WGS sequence"/>
</dbReference>
<dbReference type="InterPro" id="IPR037701">
    <property type="entry name" value="Pom152"/>
</dbReference>
<dbReference type="EMBL" id="MCFE01000654">
    <property type="protein sequence ID" value="ORX83003.1"/>
    <property type="molecule type" value="Genomic_DNA"/>
</dbReference>
<feature type="domain" description="Nucleoporin POM152 ninth Ig-like" evidence="5">
    <location>
        <begin position="1035"/>
        <end position="1107"/>
    </location>
</feature>
<evidence type="ECO:0008006" key="8">
    <source>
        <dbReference type="Google" id="ProtNLM"/>
    </source>
</evidence>
<name>A0A1Y1XB97_9FUNG</name>
<dbReference type="GO" id="GO:0017056">
    <property type="term" value="F:structural constituent of nuclear pore"/>
    <property type="evidence" value="ECO:0007669"/>
    <property type="project" value="InterPro"/>
</dbReference>
<dbReference type="Pfam" id="PF24519">
    <property type="entry name" value="Ig-like_Pom152_1"/>
    <property type="match status" value="1"/>
</dbReference>
<dbReference type="InParanoid" id="A0A1Y1XB97"/>
<organism evidence="6 7">
    <name type="scientific">Basidiobolus meristosporus CBS 931.73</name>
    <dbReference type="NCBI Taxonomy" id="1314790"/>
    <lineage>
        <taxon>Eukaryota</taxon>
        <taxon>Fungi</taxon>
        <taxon>Fungi incertae sedis</taxon>
        <taxon>Zoopagomycota</taxon>
        <taxon>Entomophthoromycotina</taxon>
        <taxon>Basidiobolomycetes</taxon>
        <taxon>Basidiobolales</taxon>
        <taxon>Basidiobolaceae</taxon>
        <taxon>Basidiobolus</taxon>
    </lineage>
</organism>
<evidence type="ECO:0000259" key="3">
    <source>
        <dbReference type="Pfam" id="PF24312"/>
    </source>
</evidence>
<gene>
    <name evidence="6" type="ORF">K493DRAFT_411713</name>
</gene>
<evidence type="ECO:0000259" key="4">
    <source>
        <dbReference type="Pfam" id="PF24519"/>
    </source>
</evidence>